<gene>
    <name evidence="5" type="ORF">C1SCF055_LOCUS41481</name>
</gene>
<dbReference type="PROSITE" id="PS50089">
    <property type="entry name" value="ZF_RING_2"/>
    <property type="match status" value="1"/>
</dbReference>
<keyword evidence="1" id="KW-0479">Metal-binding</keyword>
<proteinExistence type="predicted"/>
<evidence type="ECO:0000259" key="4">
    <source>
        <dbReference type="PROSITE" id="PS50089"/>
    </source>
</evidence>
<dbReference type="OrthoDB" id="5855668at2759"/>
<dbReference type="InterPro" id="IPR013083">
    <property type="entry name" value="Znf_RING/FYVE/PHD"/>
</dbReference>
<evidence type="ECO:0000313" key="5">
    <source>
        <dbReference type="EMBL" id="CAI4016779.1"/>
    </source>
</evidence>
<protein>
    <submittedName>
        <fullName evidence="7">RING-type domain-containing protein</fullName>
    </submittedName>
</protein>
<evidence type="ECO:0000256" key="2">
    <source>
        <dbReference type="SAM" id="Coils"/>
    </source>
</evidence>
<dbReference type="EMBL" id="CAMXCT020006601">
    <property type="protein sequence ID" value="CAL1170154.1"/>
    <property type="molecule type" value="Genomic_DNA"/>
</dbReference>
<dbReference type="AlphaFoldDB" id="A0A9P1DUX3"/>
<keyword evidence="8" id="KW-1185">Reference proteome</keyword>
<comment type="caution">
    <text evidence="5">The sequence shown here is derived from an EMBL/GenBank/DDBJ whole genome shotgun (WGS) entry which is preliminary data.</text>
</comment>
<dbReference type="InterPro" id="IPR001841">
    <property type="entry name" value="Znf_RING"/>
</dbReference>
<evidence type="ECO:0000313" key="8">
    <source>
        <dbReference type="Proteomes" id="UP001152797"/>
    </source>
</evidence>
<dbReference type="PANTHER" id="PTHR22696">
    <property type="entry name" value="E3 UBIQUITIN-PROTEIN LIGASE RNF26"/>
    <property type="match status" value="1"/>
</dbReference>
<feature type="coiled-coil region" evidence="2">
    <location>
        <begin position="114"/>
        <end position="148"/>
    </location>
</feature>
<dbReference type="GO" id="GO:0008270">
    <property type="term" value="F:zinc ion binding"/>
    <property type="evidence" value="ECO:0007669"/>
    <property type="project" value="UniProtKB-KW"/>
</dbReference>
<reference evidence="6" key="2">
    <citation type="submission" date="2024-04" db="EMBL/GenBank/DDBJ databases">
        <authorList>
            <person name="Chen Y."/>
            <person name="Shah S."/>
            <person name="Dougan E. K."/>
            <person name="Thang M."/>
            <person name="Chan C."/>
        </authorList>
    </citation>
    <scope>NUCLEOTIDE SEQUENCE [LARGE SCALE GENOMIC DNA]</scope>
</reference>
<dbReference type="Proteomes" id="UP001152797">
    <property type="component" value="Unassembled WGS sequence"/>
</dbReference>
<dbReference type="EMBL" id="CAMXCT030006601">
    <property type="protein sequence ID" value="CAL4804091.1"/>
    <property type="molecule type" value="Genomic_DNA"/>
</dbReference>
<reference evidence="5" key="1">
    <citation type="submission" date="2022-10" db="EMBL/GenBank/DDBJ databases">
        <authorList>
            <person name="Chen Y."/>
            <person name="Dougan E. K."/>
            <person name="Chan C."/>
            <person name="Rhodes N."/>
            <person name="Thang M."/>
        </authorList>
    </citation>
    <scope>NUCLEOTIDE SEQUENCE</scope>
</reference>
<feature type="region of interest" description="Disordered" evidence="3">
    <location>
        <begin position="32"/>
        <end position="51"/>
    </location>
</feature>
<dbReference type="Pfam" id="PF13920">
    <property type="entry name" value="zf-C3HC4_3"/>
    <property type="match status" value="1"/>
</dbReference>
<feature type="domain" description="RING-type" evidence="4">
    <location>
        <begin position="196"/>
        <end position="238"/>
    </location>
</feature>
<name>A0A9P1DUX3_9DINO</name>
<feature type="compositionally biased region" description="Basic and acidic residues" evidence="3">
    <location>
        <begin position="32"/>
        <end position="42"/>
    </location>
</feature>
<keyword evidence="2" id="KW-0175">Coiled coil</keyword>
<accession>A0A9P1DUX3</accession>
<organism evidence="5">
    <name type="scientific">Cladocopium goreaui</name>
    <dbReference type="NCBI Taxonomy" id="2562237"/>
    <lineage>
        <taxon>Eukaryota</taxon>
        <taxon>Sar</taxon>
        <taxon>Alveolata</taxon>
        <taxon>Dinophyceae</taxon>
        <taxon>Suessiales</taxon>
        <taxon>Symbiodiniaceae</taxon>
        <taxon>Cladocopium</taxon>
    </lineage>
</organism>
<evidence type="ECO:0000313" key="7">
    <source>
        <dbReference type="EMBL" id="CAL4804091.1"/>
    </source>
</evidence>
<evidence type="ECO:0000256" key="1">
    <source>
        <dbReference type="PROSITE-ProRule" id="PRU00175"/>
    </source>
</evidence>
<keyword evidence="1" id="KW-0862">Zinc</keyword>
<dbReference type="EMBL" id="CAMXCT010006601">
    <property type="protein sequence ID" value="CAI4016779.1"/>
    <property type="molecule type" value="Genomic_DNA"/>
</dbReference>
<keyword evidence="1" id="KW-0863">Zinc-finger</keyword>
<sequence>MVNAGTVYQRCRCGCGLICDHADLQRHEARCTGEARPPSDKTVKRRKQSKGFAEASRDFKKELAEDFGDKPFIIQCRNCTTKCNFKKPEKDVSYQEVLARFQEHFKAVDFFAAAKEAHVLKRKTEELAQQLQEEREEAAIRTQEASKSIEVAATIEHNSHMLINTINEQAAMNEVLAKDIVRLKGELIQTQSESQCVICRDSKKSEAFVPCGHVCVCRACYDHLARVSRANSVVCPTCCEEVRFTMRVYL</sequence>
<dbReference type="Gene3D" id="3.30.40.10">
    <property type="entry name" value="Zinc/RING finger domain, C3HC4 (zinc finger)"/>
    <property type="match status" value="1"/>
</dbReference>
<evidence type="ECO:0000256" key="3">
    <source>
        <dbReference type="SAM" id="MobiDB-lite"/>
    </source>
</evidence>
<dbReference type="SUPFAM" id="SSF57850">
    <property type="entry name" value="RING/U-box"/>
    <property type="match status" value="1"/>
</dbReference>
<evidence type="ECO:0000313" key="6">
    <source>
        <dbReference type="EMBL" id="CAL1170154.1"/>
    </source>
</evidence>